<dbReference type="EMBL" id="JAURVH010001521">
    <property type="protein sequence ID" value="KAK5924358.1"/>
    <property type="molecule type" value="Genomic_DNA"/>
</dbReference>
<proteinExistence type="predicted"/>
<reference evidence="2 3" key="1">
    <citation type="journal article" date="2023" name="Mol. Biol. Evol.">
        <title>Genomics of Secondarily Temperate Adaptation in the Only Non-Antarctic Icefish.</title>
        <authorList>
            <person name="Rivera-Colon A.G."/>
            <person name="Rayamajhi N."/>
            <person name="Minhas B.F."/>
            <person name="Madrigal G."/>
            <person name="Bilyk K.T."/>
            <person name="Yoon V."/>
            <person name="Hune M."/>
            <person name="Gregory S."/>
            <person name="Cheng C.H.C."/>
            <person name="Catchen J.M."/>
        </authorList>
    </citation>
    <scope>NUCLEOTIDE SEQUENCE [LARGE SCALE GENOMIC DNA]</scope>
    <source>
        <tissue evidence="2">White muscle</tissue>
    </source>
</reference>
<dbReference type="Proteomes" id="UP001331515">
    <property type="component" value="Unassembled WGS sequence"/>
</dbReference>
<protein>
    <submittedName>
        <fullName evidence="2">Uncharacterized protein</fullName>
    </submittedName>
</protein>
<gene>
    <name evidence="2" type="ORF">CgunFtcFv8_001231</name>
</gene>
<evidence type="ECO:0000313" key="3">
    <source>
        <dbReference type="Proteomes" id="UP001331515"/>
    </source>
</evidence>
<comment type="caution">
    <text evidence="2">The sequence shown here is derived from an EMBL/GenBank/DDBJ whole genome shotgun (WGS) entry which is preliminary data.</text>
</comment>
<evidence type="ECO:0000313" key="2">
    <source>
        <dbReference type="EMBL" id="KAK5924358.1"/>
    </source>
</evidence>
<sequence length="69" mass="7717">MSSKGSRKRSGDGGDRKRRNPVMGETTGTLRVSRRQRDGPSICDRLPSLNPSLMSTQRNVCKKQRELSV</sequence>
<accession>A0AAN8DUB8</accession>
<name>A0AAN8DUB8_CHAGU</name>
<dbReference type="AlphaFoldDB" id="A0AAN8DUB8"/>
<keyword evidence="3" id="KW-1185">Reference proteome</keyword>
<evidence type="ECO:0000256" key="1">
    <source>
        <dbReference type="SAM" id="MobiDB-lite"/>
    </source>
</evidence>
<organism evidence="2 3">
    <name type="scientific">Champsocephalus gunnari</name>
    <name type="common">Mackerel icefish</name>
    <dbReference type="NCBI Taxonomy" id="52237"/>
    <lineage>
        <taxon>Eukaryota</taxon>
        <taxon>Metazoa</taxon>
        <taxon>Chordata</taxon>
        <taxon>Craniata</taxon>
        <taxon>Vertebrata</taxon>
        <taxon>Euteleostomi</taxon>
        <taxon>Actinopterygii</taxon>
        <taxon>Neopterygii</taxon>
        <taxon>Teleostei</taxon>
        <taxon>Neoteleostei</taxon>
        <taxon>Acanthomorphata</taxon>
        <taxon>Eupercaria</taxon>
        <taxon>Perciformes</taxon>
        <taxon>Notothenioidei</taxon>
        <taxon>Channichthyidae</taxon>
        <taxon>Champsocephalus</taxon>
    </lineage>
</organism>
<feature type="region of interest" description="Disordered" evidence="1">
    <location>
        <begin position="1"/>
        <end position="69"/>
    </location>
</feature>
<feature type="compositionally biased region" description="Polar residues" evidence="1">
    <location>
        <begin position="49"/>
        <end position="59"/>
    </location>
</feature>